<evidence type="ECO:0000313" key="1">
    <source>
        <dbReference type="EMBL" id="KAJ9072536.1"/>
    </source>
</evidence>
<proteinExistence type="predicted"/>
<dbReference type="EMBL" id="QTSX02002995">
    <property type="protein sequence ID" value="KAJ9072536.1"/>
    <property type="molecule type" value="Genomic_DNA"/>
</dbReference>
<sequence>MVGTGKNTSITQLHHQVEMASAKKYKLGEIQWFDLLGDIRSIVIGFVLDSGELETDSAKQL</sequence>
<comment type="caution">
    <text evidence="1">The sequence shown here is derived from an EMBL/GenBank/DDBJ whole genome shotgun (WGS) entry which is preliminary data.</text>
</comment>
<evidence type="ECO:0000313" key="2">
    <source>
        <dbReference type="Proteomes" id="UP001165960"/>
    </source>
</evidence>
<protein>
    <submittedName>
        <fullName evidence="1">Uncharacterized protein</fullName>
    </submittedName>
</protein>
<gene>
    <name evidence="1" type="ORF">DSO57_1026475</name>
</gene>
<accession>A0ACC2TDM4</accession>
<dbReference type="Proteomes" id="UP001165960">
    <property type="component" value="Unassembled WGS sequence"/>
</dbReference>
<name>A0ACC2TDM4_9FUNG</name>
<reference evidence="1" key="1">
    <citation type="submission" date="2022-04" db="EMBL/GenBank/DDBJ databases">
        <title>Genome of the entomopathogenic fungus Entomophthora muscae.</title>
        <authorList>
            <person name="Elya C."/>
            <person name="Lovett B.R."/>
            <person name="Lee E."/>
            <person name="Macias A.M."/>
            <person name="Hajek A.E."/>
            <person name="De Bivort B.L."/>
            <person name="Kasson M.T."/>
            <person name="De Fine Licht H.H."/>
            <person name="Stajich J.E."/>
        </authorList>
    </citation>
    <scope>NUCLEOTIDE SEQUENCE</scope>
    <source>
        <strain evidence="1">Berkeley</strain>
    </source>
</reference>
<organism evidence="1 2">
    <name type="scientific">Entomophthora muscae</name>
    <dbReference type="NCBI Taxonomy" id="34485"/>
    <lineage>
        <taxon>Eukaryota</taxon>
        <taxon>Fungi</taxon>
        <taxon>Fungi incertae sedis</taxon>
        <taxon>Zoopagomycota</taxon>
        <taxon>Entomophthoromycotina</taxon>
        <taxon>Entomophthoromycetes</taxon>
        <taxon>Entomophthorales</taxon>
        <taxon>Entomophthoraceae</taxon>
        <taxon>Entomophthora</taxon>
    </lineage>
</organism>
<keyword evidence="2" id="KW-1185">Reference proteome</keyword>